<dbReference type="Gene3D" id="3.40.630.30">
    <property type="match status" value="1"/>
</dbReference>
<keyword evidence="5" id="KW-1185">Reference proteome</keyword>
<dbReference type="PROSITE" id="PS51186">
    <property type="entry name" value="GNAT"/>
    <property type="match status" value="1"/>
</dbReference>
<accession>A0A6I6IP76</accession>
<evidence type="ECO:0000313" key="5">
    <source>
        <dbReference type="Proteomes" id="UP000428330"/>
    </source>
</evidence>
<keyword evidence="1 4" id="KW-0808">Transferase</keyword>
<dbReference type="CDD" id="cd04301">
    <property type="entry name" value="NAT_SF"/>
    <property type="match status" value="1"/>
</dbReference>
<dbReference type="OrthoDB" id="9806849at2"/>
<proteinExistence type="predicted"/>
<dbReference type="AlphaFoldDB" id="A0A6I6IP76"/>
<dbReference type="InterPro" id="IPR050832">
    <property type="entry name" value="Bact_Acetyltransf"/>
</dbReference>
<protein>
    <submittedName>
        <fullName evidence="4">GNAT family N-acetyltransferase</fullName>
    </submittedName>
</protein>
<dbReference type="InterPro" id="IPR000182">
    <property type="entry name" value="GNAT_dom"/>
</dbReference>
<sequence length="151" mass="16326">MTSVLRPARSDELETLSALCLRSKAYWGYDAAFMTACREELTLRDTKGVIVIEGDIEGGTGPLGLAQVLVTDDIADLELLYVHPDAIGQGLGRRLFDWCMAEARAQGATKLHIEADPHAAAFYEAMGAVEVGRAPSGSIPGRFLPRLIRPL</sequence>
<dbReference type="InterPro" id="IPR016181">
    <property type="entry name" value="Acyl_CoA_acyltransferase"/>
</dbReference>
<dbReference type="KEGG" id="rom:EI983_07230"/>
<evidence type="ECO:0000256" key="1">
    <source>
        <dbReference type="ARBA" id="ARBA00022679"/>
    </source>
</evidence>
<dbReference type="GO" id="GO:0016747">
    <property type="term" value="F:acyltransferase activity, transferring groups other than amino-acyl groups"/>
    <property type="evidence" value="ECO:0007669"/>
    <property type="project" value="InterPro"/>
</dbReference>
<dbReference type="Pfam" id="PF00583">
    <property type="entry name" value="Acetyltransf_1"/>
    <property type="match status" value="1"/>
</dbReference>
<dbReference type="Proteomes" id="UP000428330">
    <property type="component" value="Chromosome"/>
</dbReference>
<dbReference type="RefSeq" id="WP_157706714.1">
    <property type="nucleotide sequence ID" value="NZ_CP034348.1"/>
</dbReference>
<dbReference type="PANTHER" id="PTHR43877:SF1">
    <property type="entry name" value="ACETYLTRANSFERASE"/>
    <property type="match status" value="1"/>
</dbReference>
<evidence type="ECO:0000313" key="4">
    <source>
        <dbReference type="EMBL" id="QGX98082.1"/>
    </source>
</evidence>
<keyword evidence="2" id="KW-0012">Acyltransferase</keyword>
<organism evidence="4 5">
    <name type="scientific">Roseovarius faecimaris</name>
    <dbReference type="NCBI Taxonomy" id="2494550"/>
    <lineage>
        <taxon>Bacteria</taxon>
        <taxon>Pseudomonadati</taxon>
        <taxon>Pseudomonadota</taxon>
        <taxon>Alphaproteobacteria</taxon>
        <taxon>Rhodobacterales</taxon>
        <taxon>Roseobacteraceae</taxon>
        <taxon>Roseovarius</taxon>
    </lineage>
</organism>
<name>A0A6I6IP76_9RHOB</name>
<dbReference type="PANTHER" id="PTHR43877">
    <property type="entry name" value="AMINOALKYLPHOSPHONATE N-ACETYLTRANSFERASE-RELATED-RELATED"/>
    <property type="match status" value="1"/>
</dbReference>
<evidence type="ECO:0000256" key="2">
    <source>
        <dbReference type="ARBA" id="ARBA00023315"/>
    </source>
</evidence>
<evidence type="ECO:0000259" key="3">
    <source>
        <dbReference type="PROSITE" id="PS51186"/>
    </source>
</evidence>
<feature type="domain" description="N-acetyltransferase" evidence="3">
    <location>
        <begin position="3"/>
        <end position="150"/>
    </location>
</feature>
<dbReference type="EMBL" id="CP034348">
    <property type="protein sequence ID" value="QGX98082.1"/>
    <property type="molecule type" value="Genomic_DNA"/>
</dbReference>
<reference evidence="5" key="1">
    <citation type="submission" date="2018-12" db="EMBL/GenBank/DDBJ databases">
        <title>Complete genome sequence of Roseovarius sp. MME-070.</title>
        <authorList>
            <person name="Nam Y.-D."/>
            <person name="Kang J."/>
            <person name="Chung W.-H."/>
            <person name="Park Y.S."/>
        </authorList>
    </citation>
    <scope>NUCLEOTIDE SEQUENCE [LARGE SCALE GENOMIC DNA]</scope>
    <source>
        <strain evidence="5">MME-070</strain>
    </source>
</reference>
<gene>
    <name evidence="4" type="ORF">EI983_07230</name>
</gene>
<dbReference type="SUPFAM" id="SSF55729">
    <property type="entry name" value="Acyl-CoA N-acyltransferases (Nat)"/>
    <property type="match status" value="1"/>
</dbReference>